<dbReference type="Proteomes" id="UP001556367">
    <property type="component" value="Unassembled WGS sequence"/>
</dbReference>
<dbReference type="Gene3D" id="3.40.630.30">
    <property type="match status" value="1"/>
</dbReference>
<dbReference type="PANTHER" id="PTHR43792">
    <property type="entry name" value="GNAT FAMILY, PUTATIVE (AFU_ORTHOLOGUE AFUA_3G00765)-RELATED-RELATED"/>
    <property type="match status" value="1"/>
</dbReference>
<proteinExistence type="predicted"/>
<reference evidence="3" key="1">
    <citation type="submission" date="2024-06" db="EMBL/GenBank/DDBJ databases">
        <title>Multi-omics analyses provide insights into the biosynthesis of the anticancer antibiotic pleurotin in Hohenbuehelia grisea.</title>
        <authorList>
            <person name="Weaver J.A."/>
            <person name="Alberti F."/>
        </authorList>
    </citation>
    <scope>NUCLEOTIDE SEQUENCE [LARGE SCALE GENOMIC DNA]</scope>
    <source>
        <strain evidence="3">T-177</strain>
    </source>
</reference>
<evidence type="ECO:0000259" key="1">
    <source>
        <dbReference type="PROSITE" id="PS51186"/>
    </source>
</evidence>
<dbReference type="Pfam" id="PF13302">
    <property type="entry name" value="Acetyltransf_3"/>
    <property type="match status" value="1"/>
</dbReference>
<name>A0ABR3IXR9_9AGAR</name>
<evidence type="ECO:0000313" key="2">
    <source>
        <dbReference type="EMBL" id="KAL0948169.1"/>
    </source>
</evidence>
<organism evidence="2 3">
    <name type="scientific">Hohenbuehelia grisea</name>
    <dbReference type="NCBI Taxonomy" id="104357"/>
    <lineage>
        <taxon>Eukaryota</taxon>
        <taxon>Fungi</taxon>
        <taxon>Dikarya</taxon>
        <taxon>Basidiomycota</taxon>
        <taxon>Agaricomycotina</taxon>
        <taxon>Agaricomycetes</taxon>
        <taxon>Agaricomycetidae</taxon>
        <taxon>Agaricales</taxon>
        <taxon>Pleurotineae</taxon>
        <taxon>Pleurotaceae</taxon>
        <taxon>Hohenbuehelia</taxon>
    </lineage>
</organism>
<evidence type="ECO:0000313" key="3">
    <source>
        <dbReference type="Proteomes" id="UP001556367"/>
    </source>
</evidence>
<dbReference type="InterPro" id="IPR000182">
    <property type="entry name" value="GNAT_dom"/>
</dbReference>
<dbReference type="CDD" id="cd04301">
    <property type="entry name" value="NAT_SF"/>
    <property type="match status" value="1"/>
</dbReference>
<dbReference type="SUPFAM" id="SSF55729">
    <property type="entry name" value="Acyl-CoA N-acyltransferases (Nat)"/>
    <property type="match status" value="1"/>
</dbReference>
<dbReference type="InterPro" id="IPR051531">
    <property type="entry name" value="N-acetyltransferase"/>
</dbReference>
<dbReference type="PANTHER" id="PTHR43792:SF10">
    <property type="entry name" value="N-ACETYLTRANSFERASE DOMAIN-CONTAINING PROTEIN"/>
    <property type="match status" value="1"/>
</dbReference>
<keyword evidence="3" id="KW-1185">Reference proteome</keyword>
<comment type="caution">
    <text evidence="2">The sequence shown here is derived from an EMBL/GenBank/DDBJ whole genome shotgun (WGS) entry which is preliminary data.</text>
</comment>
<feature type="domain" description="N-acetyltransferase" evidence="1">
    <location>
        <begin position="49"/>
        <end position="213"/>
    </location>
</feature>
<dbReference type="InterPro" id="IPR016181">
    <property type="entry name" value="Acyl_CoA_acyltransferase"/>
</dbReference>
<gene>
    <name evidence="2" type="ORF">HGRIS_010781</name>
</gene>
<sequence length="216" mass="22912">MESSTHSASHLGTVLRSPTFPILLRNIEPGDAETMSTLFSDPRNAEHDPAVSAMTVSVASSAIGRMRESAAVPSILSLPAGDVVSGPGRVNLVVVYVDSNTPEVEGVMIGFAGFGDIKTLQEGGKQVRVGDVGVMLNPDFRGKGYGVEAIKLSVEWGFRGILEGGLQLDRITATMRTGNTAMVGLVEKKLGWQATKRLGEGGQEELLYSVLPDAWK</sequence>
<accession>A0ABR3IXR9</accession>
<protein>
    <recommendedName>
        <fullName evidence="1">N-acetyltransferase domain-containing protein</fullName>
    </recommendedName>
</protein>
<dbReference type="EMBL" id="JASNQZ010000014">
    <property type="protein sequence ID" value="KAL0948169.1"/>
    <property type="molecule type" value="Genomic_DNA"/>
</dbReference>
<dbReference type="PROSITE" id="PS51186">
    <property type="entry name" value="GNAT"/>
    <property type="match status" value="1"/>
</dbReference>